<dbReference type="AlphaFoldDB" id="A0AAP0LI04"/>
<evidence type="ECO:0000313" key="2">
    <source>
        <dbReference type="Proteomes" id="UP001428341"/>
    </source>
</evidence>
<proteinExistence type="predicted"/>
<reference evidence="1 2" key="1">
    <citation type="submission" date="2024-05" db="EMBL/GenBank/DDBJ databases">
        <title>Haplotype-resolved chromosome-level genome assembly of Huyou (Citrus changshanensis).</title>
        <authorList>
            <person name="Miao C."/>
            <person name="Chen W."/>
            <person name="Wu Y."/>
            <person name="Wang L."/>
            <person name="Zhao S."/>
            <person name="Grierson D."/>
            <person name="Xu C."/>
            <person name="Chen K."/>
        </authorList>
    </citation>
    <scope>NUCLEOTIDE SEQUENCE [LARGE SCALE GENOMIC DNA]</scope>
    <source>
        <strain evidence="1">01-14</strain>
        <tissue evidence="1">Leaf</tissue>
    </source>
</reference>
<protein>
    <recommendedName>
        <fullName evidence="3">S-locus receptor kinase C-terminal domain-containing protein</fullName>
    </recommendedName>
</protein>
<dbReference type="PANTHER" id="PTHR27006:SF619">
    <property type="entry name" value="CYSTEINE-RICH RECEPTOR-LIKE PROTEIN KINASE 15"/>
    <property type="match status" value="1"/>
</dbReference>
<evidence type="ECO:0008006" key="3">
    <source>
        <dbReference type="Google" id="ProtNLM"/>
    </source>
</evidence>
<evidence type="ECO:0000313" key="1">
    <source>
        <dbReference type="EMBL" id="KAK9175688.1"/>
    </source>
</evidence>
<gene>
    <name evidence="1" type="ORF">WN944_027695</name>
</gene>
<accession>A0AAP0LI04</accession>
<organism evidence="1 2">
    <name type="scientific">Citrus x changshan-huyou</name>
    <dbReference type="NCBI Taxonomy" id="2935761"/>
    <lineage>
        <taxon>Eukaryota</taxon>
        <taxon>Viridiplantae</taxon>
        <taxon>Streptophyta</taxon>
        <taxon>Embryophyta</taxon>
        <taxon>Tracheophyta</taxon>
        <taxon>Spermatophyta</taxon>
        <taxon>Magnoliopsida</taxon>
        <taxon>eudicotyledons</taxon>
        <taxon>Gunneridae</taxon>
        <taxon>Pentapetalae</taxon>
        <taxon>rosids</taxon>
        <taxon>malvids</taxon>
        <taxon>Sapindales</taxon>
        <taxon>Rutaceae</taxon>
        <taxon>Aurantioideae</taxon>
        <taxon>Citrus</taxon>
    </lineage>
</organism>
<dbReference type="EMBL" id="JBCGBO010000025">
    <property type="protein sequence ID" value="KAK9175688.1"/>
    <property type="molecule type" value="Genomic_DNA"/>
</dbReference>
<dbReference type="Proteomes" id="UP001428341">
    <property type="component" value="Unassembled WGS sequence"/>
</dbReference>
<name>A0AAP0LI04_9ROSI</name>
<sequence length="185" mass="20525">MITGKSLLMLCGINENLSFLEHAYELWKCGKGMESVDSSRDDTNFTCKLMRRLDIALLCVQENPNDRPSRLEVSSMLKNETTNINSPKKHAFSKQVDEIGIELLSTIQLEMCSAFDIIFGTENRSRSTFNRWNLVPAAAAACPSRLSAAATTCCSRCHLLLLPLSLAAVTYYQLLLLSRCSPAAI</sequence>
<dbReference type="PANTHER" id="PTHR27006">
    <property type="entry name" value="PROMASTIGOTE SURFACE ANTIGEN PROTEIN PSA"/>
    <property type="match status" value="1"/>
</dbReference>
<comment type="caution">
    <text evidence="1">The sequence shown here is derived from an EMBL/GenBank/DDBJ whole genome shotgun (WGS) entry which is preliminary data.</text>
</comment>
<keyword evidence="2" id="KW-1185">Reference proteome</keyword>